<dbReference type="EC" id="2.7.7.7" evidence="2"/>
<name>A0A7W9ZGD3_NOVIT</name>
<dbReference type="InterPro" id="IPR013520">
    <property type="entry name" value="Ribonucl_H"/>
</dbReference>
<dbReference type="SMART" id="SM00479">
    <property type="entry name" value="EXOIII"/>
    <property type="match status" value="1"/>
</dbReference>
<dbReference type="Pfam" id="PF00929">
    <property type="entry name" value="RNase_T"/>
    <property type="match status" value="1"/>
</dbReference>
<dbReference type="CDD" id="cd06127">
    <property type="entry name" value="DEDDh"/>
    <property type="match status" value="1"/>
</dbReference>
<dbReference type="AlphaFoldDB" id="A0A7W9ZGD3"/>
<proteinExistence type="predicted"/>
<dbReference type="GO" id="GO:0003887">
    <property type="term" value="F:DNA-directed DNA polymerase activity"/>
    <property type="evidence" value="ECO:0007669"/>
    <property type="project" value="UniProtKB-EC"/>
</dbReference>
<keyword evidence="2" id="KW-0808">Transferase</keyword>
<accession>A0A7W9ZGD3</accession>
<gene>
    <name evidence="2" type="ORF">FHS48_000961</name>
</gene>
<dbReference type="GO" id="GO:0003676">
    <property type="term" value="F:nucleic acid binding"/>
    <property type="evidence" value="ECO:0007669"/>
    <property type="project" value="InterPro"/>
</dbReference>
<dbReference type="Proteomes" id="UP000544872">
    <property type="component" value="Unassembled WGS sequence"/>
</dbReference>
<sequence length="203" mass="23021">MLATFRQALARRRLRNPDYTFLFDPPPPDEAVCFDCETTGLDRKADSIVQIAAVRIKGRRVLTSQRLNLMVRPPAGMTAGVIKIHHLRQQDVADGLEPLEAMDRFLRFVGSRPLVGYYLEFDVAMVNRLIRPWLGIGLPQRQIEVSSLYYDYRTSRGGGIYTGNVDLRLSAIMEDLNLPRLKAHDAFNDAVMTALAYVKLKAR</sequence>
<dbReference type="NCBIfam" id="NF006601">
    <property type="entry name" value="PRK09145.1"/>
    <property type="match status" value="1"/>
</dbReference>
<dbReference type="Gene3D" id="3.30.420.10">
    <property type="entry name" value="Ribonuclease H-like superfamily/Ribonuclease H"/>
    <property type="match status" value="1"/>
</dbReference>
<evidence type="ECO:0000259" key="1">
    <source>
        <dbReference type="SMART" id="SM00479"/>
    </source>
</evidence>
<dbReference type="SUPFAM" id="SSF53098">
    <property type="entry name" value="Ribonuclease H-like"/>
    <property type="match status" value="1"/>
</dbReference>
<dbReference type="GO" id="GO:0005829">
    <property type="term" value="C:cytosol"/>
    <property type="evidence" value="ECO:0007669"/>
    <property type="project" value="TreeGrafter"/>
</dbReference>
<keyword evidence="2" id="KW-0548">Nucleotidyltransferase</keyword>
<organism evidence="2 3">
    <name type="scientific">Novispirillum itersonii</name>
    <name type="common">Aquaspirillum itersonii</name>
    <dbReference type="NCBI Taxonomy" id="189"/>
    <lineage>
        <taxon>Bacteria</taxon>
        <taxon>Pseudomonadati</taxon>
        <taxon>Pseudomonadota</taxon>
        <taxon>Alphaproteobacteria</taxon>
        <taxon>Rhodospirillales</taxon>
        <taxon>Novispirillaceae</taxon>
        <taxon>Novispirillum</taxon>
    </lineage>
</organism>
<keyword evidence="3" id="KW-1185">Reference proteome</keyword>
<dbReference type="PANTHER" id="PTHR30231">
    <property type="entry name" value="DNA POLYMERASE III SUBUNIT EPSILON"/>
    <property type="match status" value="1"/>
</dbReference>
<dbReference type="PANTHER" id="PTHR30231:SF7">
    <property type="entry name" value="BLR4117 PROTEIN"/>
    <property type="match status" value="1"/>
</dbReference>
<dbReference type="InterPro" id="IPR036397">
    <property type="entry name" value="RNaseH_sf"/>
</dbReference>
<reference evidence="2 3" key="1">
    <citation type="submission" date="2020-08" db="EMBL/GenBank/DDBJ databases">
        <title>Genomic Encyclopedia of Type Strains, Phase IV (KMG-IV): sequencing the most valuable type-strain genomes for metagenomic binning, comparative biology and taxonomic classification.</title>
        <authorList>
            <person name="Goeker M."/>
        </authorList>
    </citation>
    <scope>NUCLEOTIDE SEQUENCE [LARGE SCALE GENOMIC DNA]</scope>
    <source>
        <strain evidence="2 3">DSM 11590</strain>
    </source>
</reference>
<feature type="domain" description="Exonuclease" evidence="1">
    <location>
        <begin position="30"/>
        <end position="203"/>
    </location>
</feature>
<protein>
    <submittedName>
        <fullName evidence="2">DNA polymerase-3 subunit epsilon</fullName>
        <ecNumber evidence="2">2.7.7.7</ecNumber>
    </submittedName>
</protein>
<dbReference type="InterPro" id="IPR012337">
    <property type="entry name" value="RNaseH-like_sf"/>
</dbReference>
<dbReference type="GO" id="GO:0008408">
    <property type="term" value="F:3'-5' exonuclease activity"/>
    <property type="evidence" value="ECO:0007669"/>
    <property type="project" value="TreeGrafter"/>
</dbReference>
<comment type="caution">
    <text evidence="2">The sequence shown here is derived from an EMBL/GenBank/DDBJ whole genome shotgun (WGS) entry which is preliminary data.</text>
</comment>
<evidence type="ECO:0000313" key="2">
    <source>
        <dbReference type="EMBL" id="MBB6209559.1"/>
    </source>
</evidence>
<evidence type="ECO:0000313" key="3">
    <source>
        <dbReference type="Proteomes" id="UP000544872"/>
    </source>
</evidence>
<dbReference type="EMBL" id="JACIIX010000002">
    <property type="protein sequence ID" value="MBB6209559.1"/>
    <property type="molecule type" value="Genomic_DNA"/>
</dbReference>
<dbReference type="RefSeq" id="WP_184261928.1">
    <property type="nucleotide sequence ID" value="NZ_JACIIX010000002.1"/>
</dbReference>